<feature type="signal peptide" evidence="1">
    <location>
        <begin position="1"/>
        <end position="20"/>
    </location>
</feature>
<name>A0ABV5I3T4_9RHOB</name>
<accession>A0ABV5I3T4</accession>
<proteinExistence type="predicted"/>
<keyword evidence="2" id="KW-0378">Hydrolase</keyword>
<evidence type="ECO:0000313" key="3">
    <source>
        <dbReference type="Proteomes" id="UP001589670"/>
    </source>
</evidence>
<dbReference type="GO" id="GO:0016787">
    <property type="term" value="F:hydrolase activity"/>
    <property type="evidence" value="ECO:0007669"/>
    <property type="project" value="UniProtKB-KW"/>
</dbReference>
<keyword evidence="1" id="KW-0732">Signal</keyword>
<feature type="chain" id="PRO_5045847874" evidence="1">
    <location>
        <begin position="21"/>
        <end position="383"/>
    </location>
</feature>
<dbReference type="Gene3D" id="2.70.70.10">
    <property type="entry name" value="Glucose Permease (Domain IIA)"/>
    <property type="match status" value="1"/>
</dbReference>
<dbReference type="EMBL" id="JBHMEC010000028">
    <property type="protein sequence ID" value="MFB9151343.1"/>
    <property type="molecule type" value="Genomic_DNA"/>
</dbReference>
<reference evidence="2 3" key="1">
    <citation type="submission" date="2024-09" db="EMBL/GenBank/DDBJ databases">
        <authorList>
            <person name="Sun Q."/>
            <person name="Mori K."/>
        </authorList>
    </citation>
    <scope>NUCLEOTIDE SEQUENCE [LARGE SCALE GENOMIC DNA]</scope>
    <source>
        <strain evidence="2 3">CECT 9424</strain>
    </source>
</reference>
<protein>
    <submittedName>
        <fullName evidence="2">Murein hydrolase activator EnvC family protein</fullName>
    </submittedName>
</protein>
<dbReference type="InterPro" id="IPR011055">
    <property type="entry name" value="Dup_hybrid_motif"/>
</dbReference>
<evidence type="ECO:0000256" key="1">
    <source>
        <dbReference type="SAM" id="SignalP"/>
    </source>
</evidence>
<organism evidence="2 3">
    <name type="scientific">Roseovarius ramblicola</name>
    <dbReference type="NCBI Taxonomy" id="2022336"/>
    <lineage>
        <taxon>Bacteria</taxon>
        <taxon>Pseudomonadati</taxon>
        <taxon>Pseudomonadota</taxon>
        <taxon>Alphaproteobacteria</taxon>
        <taxon>Rhodobacterales</taxon>
        <taxon>Roseobacteraceae</taxon>
        <taxon>Roseovarius</taxon>
    </lineage>
</organism>
<evidence type="ECO:0000313" key="2">
    <source>
        <dbReference type="EMBL" id="MFB9151343.1"/>
    </source>
</evidence>
<dbReference type="RefSeq" id="WP_377070938.1">
    <property type="nucleotide sequence ID" value="NZ_JBHMEC010000028.1"/>
</dbReference>
<keyword evidence="3" id="KW-1185">Reference proteome</keyword>
<gene>
    <name evidence="2" type="ORF">ACFFU4_16445</name>
</gene>
<dbReference type="Proteomes" id="UP001589670">
    <property type="component" value="Unassembled WGS sequence"/>
</dbReference>
<dbReference type="SUPFAM" id="SSF51261">
    <property type="entry name" value="Duplicated hybrid motif"/>
    <property type="match status" value="1"/>
</dbReference>
<sequence length="383" mass="39420">MRARVACLLVSLLLSGPAAARDAADPAAQARAAAQALDAAAAALADADGARNRVKALTRVIRAYEEGLEAMRAGVRRAALREEALAAELRSREDEIAQLLGVLQSMGRAPVPVLMLHPSGPVGTARAGMIVSEVAPALDARAAELRARVQDIAVLRALQQSAAGTLEEGLRGVQEARVRLSKAIAARTDLPRRFTEDPVSTALLIASTETLEGFASGLSDIAVDEAPGSLPEIGPRKGSLPLPVEGVILHRAGEADAAGIARPGIVVATRPRALVTTPVPATVRYRGPLLDYGNVIILEPQAGVLLVFAGLGTVYGRTGEVLPGGSPVGLMGGHGADDDLLAANSGGSGGETGAGLGQTLYIELRQDNSPVDPLKWFATDKEG</sequence>
<comment type="caution">
    <text evidence="2">The sequence shown here is derived from an EMBL/GenBank/DDBJ whole genome shotgun (WGS) entry which is preliminary data.</text>
</comment>